<dbReference type="AlphaFoldDB" id="A0A4Q9H4W3"/>
<name>A0A4Q9H4W3_9BURK</name>
<keyword evidence="2" id="KW-1185">Reference proteome</keyword>
<dbReference type="OrthoDB" id="8810101at2"/>
<organism evidence="1 2">
    <name type="scientific">Aquabacterium lacunae</name>
    <dbReference type="NCBI Taxonomy" id="2528630"/>
    <lineage>
        <taxon>Bacteria</taxon>
        <taxon>Pseudomonadati</taxon>
        <taxon>Pseudomonadota</taxon>
        <taxon>Betaproteobacteria</taxon>
        <taxon>Burkholderiales</taxon>
        <taxon>Aquabacterium</taxon>
    </lineage>
</organism>
<accession>A0A4Q9H4W3</accession>
<dbReference type="Proteomes" id="UP000292120">
    <property type="component" value="Unassembled WGS sequence"/>
</dbReference>
<dbReference type="RefSeq" id="WP_130967794.1">
    <property type="nucleotide sequence ID" value="NZ_SIXI01000003.1"/>
</dbReference>
<proteinExistence type="predicted"/>
<sequence length="95" mass="10896">MKQAEDDLTIDLIEGEPVKLTATALDRIKVMDYRGPKDRPACRSCRFLETVYHQPDTLMAFERHWCLRGGFRVQLGGCCAVYERNPLKPVKGRGR</sequence>
<dbReference type="EMBL" id="SIXI01000003">
    <property type="protein sequence ID" value="TBO31339.1"/>
    <property type="molecule type" value="Genomic_DNA"/>
</dbReference>
<reference evidence="1 2" key="1">
    <citation type="submission" date="2019-02" db="EMBL/GenBank/DDBJ databases">
        <title>Aquabacterium sp. strain KMB7.</title>
        <authorList>
            <person name="Chen W.-M."/>
        </authorList>
    </citation>
    <scope>NUCLEOTIDE SEQUENCE [LARGE SCALE GENOMIC DNA]</scope>
    <source>
        <strain evidence="1 2">KMB7</strain>
    </source>
</reference>
<gene>
    <name evidence="1" type="ORF">EYS42_08830</name>
</gene>
<evidence type="ECO:0000313" key="1">
    <source>
        <dbReference type="EMBL" id="TBO31339.1"/>
    </source>
</evidence>
<comment type="caution">
    <text evidence="1">The sequence shown here is derived from an EMBL/GenBank/DDBJ whole genome shotgun (WGS) entry which is preliminary data.</text>
</comment>
<protein>
    <submittedName>
        <fullName evidence="1">Uncharacterized protein</fullName>
    </submittedName>
</protein>
<evidence type="ECO:0000313" key="2">
    <source>
        <dbReference type="Proteomes" id="UP000292120"/>
    </source>
</evidence>